<dbReference type="EC" id="1.8.1.2" evidence="6"/>
<dbReference type="PANTHER" id="PTHR19384">
    <property type="entry name" value="NITRIC OXIDE SYNTHASE-RELATED"/>
    <property type="match status" value="1"/>
</dbReference>
<evidence type="ECO:0000259" key="5">
    <source>
        <dbReference type="PROSITE" id="PS50902"/>
    </source>
</evidence>
<dbReference type="GO" id="GO:0050660">
    <property type="term" value="F:flavin adenine dinucleotide binding"/>
    <property type="evidence" value="ECO:0007669"/>
    <property type="project" value="TreeGrafter"/>
</dbReference>
<dbReference type="Pfam" id="PF00258">
    <property type="entry name" value="Flavodoxin_1"/>
    <property type="match status" value="1"/>
</dbReference>
<evidence type="ECO:0000256" key="4">
    <source>
        <dbReference type="ARBA" id="ARBA00022982"/>
    </source>
</evidence>
<keyword evidence="4" id="KW-0813">Transport</keyword>
<dbReference type="AlphaFoldDB" id="A0A3P4B8J9"/>
<accession>A0A3P4B8J9</accession>
<evidence type="ECO:0000256" key="2">
    <source>
        <dbReference type="ARBA" id="ARBA00022630"/>
    </source>
</evidence>
<evidence type="ECO:0000313" key="6">
    <source>
        <dbReference type="EMBL" id="VCU71485.1"/>
    </source>
</evidence>
<dbReference type="GO" id="GO:0004783">
    <property type="term" value="F:sulfite reductase (NADPH) activity"/>
    <property type="evidence" value="ECO:0007669"/>
    <property type="project" value="UniProtKB-EC"/>
</dbReference>
<dbReference type="InterPro" id="IPR001094">
    <property type="entry name" value="Flavdoxin-like"/>
</dbReference>
<dbReference type="RefSeq" id="WP_124081081.1">
    <property type="nucleotide sequence ID" value="NZ_UWPJ01000027.1"/>
</dbReference>
<evidence type="ECO:0000256" key="3">
    <source>
        <dbReference type="ARBA" id="ARBA00022643"/>
    </source>
</evidence>
<dbReference type="OrthoDB" id="9816402at2"/>
<proteinExistence type="predicted"/>
<dbReference type="GO" id="GO:0005829">
    <property type="term" value="C:cytosol"/>
    <property type="evidence" value="ECO:0007669"/>
    <property type="project" value="TreeGrafter"/>
</dbReference>
<dbReference type="InterPro" id="IPR029039">
    <property type="entry name" value="Flavoprotein-like_sf"/>
</dbReference>
<dbReference type="GO" id="GO:0010181">
    <property type="term" value="F:FMN binding"/>
    <property type="evidence" value="ECO:0007669"/>
    <property type="project" value="InterPro"/>
</dbReference>
<organism evidence="6 7">
    <name type="scientific">Pigmentiphaga humi</name>
    <dbReference type="NCBI Taxonomy" id="2478468"/>
    <lineage>
        <taxon>Bacteria</taxon>
        <taxon>Pseudomonadati</taxon>
        <taxon>Pseudomonadota</taxon>
        <taxon>Betaproteobacteria</taxon>
        <taxon>Burkholderiales</taxon>
        <taxon>Alcaligenaceae</taxon>
        <taxon>Pigmentiphaga</taxon>
    </lineage>
</organism>
<comment type="cofactor">
    <cofactor evidence="1">
        <name>FMN</name>
        <dbReference type="ChEBI" id="CHEBI:58210"/>
    </cofactor>
</comment>
<keyword evidence="4" id="KW-0249">Electron transport</keyword>
<dbReference type="PROSITE" id="PS50902">
    <property type="entry name" value="FLAVODOXIN_LIKE"/>
    <property type="match status" value="1"/>
</dbReference>
<dbReference type="SUPFAM" id="SSF52218">
    <property type="entry name" value="Flavoproteins"/>
    <property type="match status" value="1"/>
</dbReference>
<sequence length="155" mass="16631">MHDTITILVATMSGTAEMLADDLADKLAGAGLTARVRRMDEIQAADIAPGLYLVCSSTYGVGEIPANGQALYDALQASRPDLDGVRYGVISLGDSLYPQTFCFGGRHFDELLAALGAQRIGTRLEHDTRSGRYPEDAAAEWLETWLPQASLAQPC</sequence>
<name>A0A3P4B8J9_9BURK</name>
<dbReference type="EMBL" id="UWPJ01000027">
    <property type="protein sequence ID" value="VCU71485.1"/>
    <property type="molecule type" value="Genomic_DNA"/>
</dbReference>
<feature type="domain" description="Flavodoxin-like" evidence="5">
    <location>
        <begin position="5"/>
        <end position="146"/>
    </location>
</feature>
<dbReference type="Proteomes" id="UP000277294">
    <property type="component" value="Unassembled WGS sequence"/>
</dbReference>
<keyword evidence="6" id="KW-0560">Oxidoreductase</keyword>
<dbReference type="InterPro" id="IPR008254">
    <property type="entry name" value="Flavodoxin/NO_synth"/>
</dbReference>
<evidence type="ECO:0000313" key="7">
    <source>
        <dbReference type="Proteomes" id="UP000277294"/>
    </source>
</evidence>
<evidence type="ECO:0000256" key="1">
    <source>
        <dbReference type="ARBA" id="ARBA00001917"/>
    </source>
</evidence>
<dbReference type="Gene3D" id="3.40.50.360">
    <property type="match status" value="1"/>
</dbReference>
<gene>
    <name evidence="6" type="primary">cysJ_2</name>
    <name evidence="6" type="ORF">PIGHUM_03570</name>
</gene>
<reference evidence="6 7" key="1">
    <citation type="submission" date="2018-10" db="EMBL/GenBank/DDBJ databases">
        <authorList>
            <person name="Criscuolo A."/>
        </authorList>
    </citation>
    <scope>NUCLEOTIDE SEQUENCE [LARGE SCALE GENOMIC DNA]</scope>
    <source>
        <strain evidence="6">DnA1</strain>
    </source>
</reference>
<keyword evidence="3" id="KW-0288">FMN</keyword>
<protein>
    <submittedName>
        <fullName evidence="6">Sulfite reductase [NADPH] flavoprotein alpha-component</fullName>
        <ecNumber evidence="6">1.8.1.2</ecNumber>
    </submittedName>
</protein>
<dbReference type="PRINTS" id="PR00369">
    <property type="entry name" value="FLAVODOXIN"/>
</dbReference>
<keyword evidence="2" id="KW-0285">Flavoprotein</keyword>
<keyword evidence="7" id="KW-1185">Reference proteome</keyword>
<dbReference type="PANTHER" id="PTHR19384:SF128">
    <property type="entry name" value="NADPH OXIDOREDUCTASE A"/>
    <property type="match status" value="1"/>
</dbReference>